<gene>
    <name evidence="2" type="ORF">MMAB1_1667</name>
</gene>
<accession>A0A0X3BLS0</accession>
<evidence type="ECO:0000256" key="1">
    <source>
        <dbReference type="SAM" id="MobiDB-lite"/>
    </source>
</evidence>
<organism evidence="2 3">
    <name type="scientific">Methanoculleus bourgensis</name>
    <dbReference type="NCBI Taxonomy" id="83986"/>
    <lineage>
        <taxon>Archaea</taxon>
        <taxon>Methanobacteriati</taxon>
        <taxon>Methanobacteriota</taxon>
        <taxon>Stenosarchaea group</taxon>
        <taxon>Methanomicrobia</taxon>
        <taxon>Methanomicrobiales</taxon>
        <taxon>Methanomicrobiaceae</taxon>
        <taxon>Methanoculleus</taxon>
    </lineage>
</organism>
<evidence type="ECO:0000313" key="3">
    <source>
        <dbReference type="Proteomes" id="UP000069850"/>
    </source>
</evidence>
<dbReference type="KEGG" id="mema:MMAB1_1667"/>
<dbReference type="EMBL" id="LT158599">
    <property type="protein sequence ID" value="CVK32880.1"/>
    <property type="molecule type" value="Genomic_DNA"/>
</dbReference>
<reference evidence="2 3" key="1">
    <citation type="submission" date="2016-01" db="EMBL/GenBank/DDBJ databases">
        <authorList>
            <person name="Manzoor S."/>
        </authorList>
    </citation>
    <scope>NUCLEOTIDE SEQUENCE [LARGE SCALE GENOMIC DNA]</scope>
    <source>
        <strain evidence="2">Methanoculleus sp MAB1</strain>
    </source>
</reference>
<dbReference type="Proteomes" id="UP000069850">
    <property type="component" value="Chromosome 1"/>
</dbReference>
<proteinExistence type="predicted"/>
<name>A0A0X3BLS0_9EURY</name>
<evidence type="ECO:0000313" key="2">
    <source>
        <dbReference type="EMBL" id="CVK32880.1"/>
    </source>
</evidence>
<feature type="region of interest" description="Disordered" evidence="1">
    <location>
        <begin position="37"/>
        <end position="56"/>
    </location>
</feature>
<sequence length="56" mass="5801">MAVSGSVINWPSRDSNCAKLGDFRTNAGQPLSGCTCPNPPPGGMPFTPDPPVQPEC</sequence>
<protein>
    <submittedName>
        <fullName evidence="2">Uncharacterized protein</fullName>
    </submittedName>
</protein>
<dbReference type="AlphaFoldDB" id="A0A0X3BLS0"/>